<dbReference type="EMBL" id="LR797474">
    <property type="protein sequence ID" value="CAB4219160.1"/>
    <property type="molecule type" value="Genomic_DNA"/>
</dbReference>
<evidence type="ECO:0000313" key="1">
    <source>
        <dbReference type="EMBL" id="CAB4219160.1"/>
    </source>
</evidence>
<reference evidence="1" key="1">
    <citation type="submission" date="2020-05" db="EMBL/GenBank/DDBJ databases">
        <authorList>
            <person name="Chiriac C."/>
            <person name="Salcher M."/>
            <person name="Ghai R."/>
            <person name="Kavagutti S V."/>
        </authorList>
    </citation>
    <scope>NUCLEOTIDE SEQUENCE</scope>
</reference>
<organism evidence="1">
    <name type="scientific">uncultured Caudovirales phage</name>
    <dbReference type="NCBI Taxonomy" id="2100421"/>
    <lineage>
        <taxon>Viruses</taxon>
        <taxon>Duplodnaviria</taxon>
        <taxon>Heunggongvirae</taxon>
        <taxon>Uroviricota</taxon>
        <taxon>Caudoviricetes</taxon>
        <taxon>Peduoviridae</taxon>
        <taxon>Maltschvirus</taxon>
        <taxon>Maltschvirus maltsch</taxon>
    </lineage>
</organism>
<sequence length="330" mass="35095">MNISNYARGLELSKYKINESAILEADADPAKALEQIKSGKAGGSYAAQWNQVQTAVIAGHEADLATGTVMVKHDNGSDMTNVNWKITNGKVELSVAGAAGTVTGQNVSVEKLSAYDPKGKMNEVVAALITISIEKFGKTWDKAHMDWVNAQINKCKALGGFYSRLAESATSKFLVDTGDIFTTWISPLSGGDRPTQIDAIGAANKIAGSAATDAQVNMILQAINVKTQESIISMTDERALHGLYMLISPKYTTGQLDRMYAAIRGTSGGVLSVMKDSGATNDISLTEKKAFAQWCIGVRGNQYSTDMLLTYGFDLASYAASLAALKAALV</sequence>
<proteinExistence type="predicted"/>
<accession>A0A6J5SV89</accession>
<name>A0A6J5SV89_9CAUD</name>
<protein>
    <submittedName>
        <fullName evidence="1">Uncharacterized protein</fullName>
    </submittedName>
</protein>
<gene>
    <name evidence="1" type="ORF">UFOVP1604_243</name>
</gene>